<dbReference type="EMBL" id="SISG01000001">
    <property type="protein sequence ID" value="TBN56066.1"/>
    <property type="molecule type" value="Genomic_DNA"/>
</dbReference>
<name>A0A4Q9GMZ5_9MICO</name>
<evidence type="ECO:0000313" key="4">
    <source>
        <dbReference type="Proteomes" id="UP000294194"/>
    </source>
</evidence>
<evidence type="ECO:0000256" key="1">
    <source>
        <dbReference type="ARBA" id="ARBA00023125"/>
    </source>
</evidence>
<dbReference type="GO" id="GO:0003700">
    <property type="term" value="F:DNA-binding transcription factor activity"/>
    <property type="evidence" value="ECO:0007669"/>
    <property type="project" value="InterPro"/>
</dbReference>
<dbReference type="Pfam" id="PF13411">
    <property type="entry name" value="MerR_1"/>
    <property type="match status" value="1"/>
</dbReference>
<dbReference type="PANTHER" id="PTHR30204">
    <property type="entry name" value="REDOX-CYCLING DRUG-SENSING TRANSCRIPTIONAL ACTIVATOR SOXR"/>
    <property type="match status" value="1"/>
</dbReference>
<keyword evidence="4" id="KW-1185">Reference proteome</keyword>
<evidence type="ECO:0000259" key="2">
    <source>
        <dbReference type="PROSITE" id="PS50937"/>
    </source>
</evidence>
<dbReference type="InterPro" id="IPR009061">
    <property type="entry name" value="DNA-bd_dom_put_sf"/>
</dbReference>
<gene>
    <name evidence="3" type="ORF">EYE40_00880</name>
</gene>
<organism evidence="3 4">
    <name type="scientific">Glaciihabitans arcticus</name>
    <dbReference type="NCBI Taxonomy" id="2668039"/>
    <lineage>
        <taxon>Bacteria</taxon>
        <taxon>Bacillati</taxon>
        <taxon>Actinomycetota</taxon>
        <taxon>Actinomycetes</taxon>
        <taxon>Micrococcales</taxon>
        <taxon>Microbacteriaceae</taxon>
        <taxon>Glaciihabitans</taxon>
    </lineage>
</organism>
<keyword evidence="1" id="KW-0238">DNA-binding</keyword>
<reference evidence="4" key="1">
    <citation type="submission" date="2019-02" db="EMBL/GenBank/DDBJ databases">
        <title>Glaciihabitans arcticus sp. nov., a psychrotolerant bacterium isolated from polar soil.</title>
        <authorList>
            <person name="Dahal R.H."/>
        </authorList>
    </citation>
    <scope>NUCLEOTIDE SEQUENCE [LARGE SCALE GENOMIC DNA]</scope>
    <source>
        <strain evidence="4">RP-3-7</strain>
    </source>
</reference>
<dbReference type="PANTHER" id="PTHR30204:SF98">
    <property type="entry name" value="HTH-TYPE TRANSCRIPTIONAL REGULATOR ADHR"/>
    <property type="match status" value="1"/>
</dbReference>
<protein>
    <submittedName>
        <fullName evidence="3">MerR family transcriptional regulator</fullName>
    </submittedName>
</protein>
<dbReference type="Proteomes" id="UP000294194">
    <property type="component" value="Unassembled WGS sequence"/>
</dbReference>
<dbReference type="PRINTS" id="PR00040">
    <property type="entry name" value="HTHMERR"/>
</dbReference>
<sequence>MRMAELSERSGVAVPTIKFYLREQLLASGERTSPNQAAYDESHVDRLRLVRALLDVGGLSVTAVRAVLAAIDNTELPLDWAFGIAQQALPAVLPDEDDAASARAIDDLIAERGWRIDPNNPGRATAARVLSRYESLGLGHLRQTAGEYLRAAEIVAAADLDSVIASPDRSTQVETVVVGTVLGDSLFAGLRRIAQEQRSHTLFDPTGSECEEAQ</sequence>
<dbReference type="SMART" id="SM00422">
    <property type="entry name" value="HTH_MERR"/>
    <property type="match status" value="1"/>
</dbReference>
<feature type="domain" description="HTH merR-type" evidence="2">
    <location>
        <begin position="1"/>
        <end position="70"/>
    </location>
</feature>
<dbReference type="AlphaFoldDB" id="A0A4Q9GMZ5"/>
<dbReference type="GO" id="GO:0003677">
    <property type="term" value="F:DNA binding"/>
    <property type="evidence" value="ECO:0007669"/>
    <property type="project" value="UniProtKB-KW"/>
</dbReference>
<dbReference type="PROSITE" id="PS50937">
    <property type="entry name" value="HTH_MERR_2"/>
    <property type="match status" value="1"/>
</dbReference>
<dbReference type="SUPFAM" id="SSF46955">
    <property type="entry name" value="Putative DNA-binding domain"/>
    <property type="match status" value="1"/>
</dbReference>
<dbReference type="InterPro" id="IPR047057">
    <property type="entry name" value="MerR_fam"/>
</dbReference>
<comment type="caution">
    <text evidence="3">The sequence shown here is derived from an EMBL/GenBank/DDBJ whole genome shotgun (WGS) entry which is preliminary data.</text>
</comment>
<proteinExistence type="predicted"/>
<dbReference type="InterPro" id="IPR000551">
    <property type="entry name" value="MerR-type_HTH_dom"/>
</dbReference>
<accession>A0A4Q9GMZ5</accession>
<dbReference type="CDD" id="cd04780">
    <property type="entry name" value="HTH_MerR-like_sg5"/>
    <property type="match status" value="1"/>
</dbReference>
<dbReference type="Gene3D" id="1.10.1660.10">
    <property type="match status" value="1"/>
</dbReference>
<evidence type="ECO:0000313" key="3">
    <source>
        <dbReference type="EMBL" id="TBN56066.1"/>
    </source>
</evidence>